<reference evidence="6" key="2">
    <citation type="submission" date="2025-08" db="UniProtKB">
        <authorList>
            <consortium name="Ensembl"/>
        </authorList>
    </citation>
    <scope>IDENTIFICATION</scope>
</reference>
<keyword evidence="7" id="KW-1185">Reference proteome</keyword>
<dbReference type="Ensembl" id="ENSDCDT00010014495.1">
    <property type="protein sequence ID" value="ENSDCDP00010013737.1"/>
    <property type="gene ID" value="ENSDCDG00010006302.1"/>
</dbReference>
<dbReference type="AlphaFoldDB" id="A0AAY4AY70"/>
<dbReference type="GO" id="GO:0008270">
    <property type="term" value="F:zinc ion binding"/>
    <property type="evidence" value="ECO:0007669"/>
    <property type="project" value="UniProtKB-KW"/>
</dbReference>
<organism evidence="6 7">
    <name type="scientific">Denticeps clupeoides</name>
    <name type="common">denticle herring</name>
    <dbReference type="NCBI Taxonomy" id="299321"/>
    <lineage>
        <taxon>Eukaryota</taxon>
        <taxon>Metazoa</taxon>
        <taxon>Chordata</taxon>
        <taxon>Craniata</taxon>
        <taxon>Vertebrata</taxon>
        <taxon>Euteleostomi</taxon>
        <taxon>Actinopterygii</taxon>
        <taxon>Neopterygii</taxon>
        <taxon>Teleostei</taxon>
        <taxon>Clupei</taxon>
        <taxon>Clupeiformes</taxon>
        <taxon>Denticipitoidei</taxon>
        <taxon>Denticipitidae</taxon>
        <taxon>Denticeps</taxon>
    </lineage>
</organism>
<dbReference type="Gene3D" id="3.30.160.60">
    <property type="entry name" value="Classic Zinc Finger"/>
    <property type="match status" value="1"/>
</dbReference>
<comment type="subcellular location">
    <subcellularLocation>
        <location evidence="1">Nucleus</location>
    </subcellularLocation>
</comment>
<dbReference type="GO" id="GO:0006355">
    <property type="term" value="P:regulation of DNA-templated transcription"/>
    <property type="evidence" value="ECO:0007669"/>
    <property type="project" value="TreeGrafter"/>
</dbReference>
<dbReference type="PROSITE" id="PS50280">
    <property type="entry name" value="SET"/>
    <property type="match status" value="1"/>
</dbReference>
<dbReference type="PANTHER" id="PTHR16516">
    <property type="entry name" value="AGAP007109-PA"/>
    <property type="match status" value="1"/>
</dbReference>
<dbReference type="PANTHER" id="PTHR16516:SF5">
    <property type="entry name" value="ZINC FINGER PROTEIN 488"/>
    <property type="match status" value="1"/>
</dbReference>
<keyword evidence="3" id="KW-0863">Zinc-finger</keyword>
<dbReference type="PROSITE" id="PS00028">
    <property type="entry name" value="ZINC_FINGER_C2H2_1"/>
    <property type="match status" value="2"/>
</dbReference>
<dbReference type="GO" id="GO:0014003">
    <property type="term" value="P:oligodendrocyte development"/>
    <property type="evidence" value="ECO:0007669"/>
    <property type="project" value="TreeGrafter"/>
</dbReference>
<gene>
    <name evidence="6" type="primary">PRDM8</name>
</gene>
<keyword evidence="2" id="KW-0539">Nucleus</keyword>
<dbReference type="SUPFAM" id="SSF57667">
    <property type="entry name" value="beta-beta-alpha zinc fingers"/>
    <property type="match status" value="1"/>
</dbReference>
<dbReference type="SMART" id="SM00355">
    <property type="entry name" value="ZnF_C2H2"/>
    <property type="match status" value="3"/>
</dbReference>
<dbReference type="Pfam" id="PF21549">
    <property type="entry name" value="PRDM2_PR"/>
    <property type="match status" value="1"/>
</dbReference>
<name>A0AAY4AY70_9TELE</name>
<evidence type="ECO:0000256" key="3">
    <source>
        <dbReference type="PROSITE-ProRule" id="PRU00042"/>
    </source>
</evidence>
<dbReference type="InterPro" id="IPR013087">
    <property type="entry name" value="Znf_C2H2_type"/>
</dbReference>
<keyword evidence="3" id="KW-0479">Metal-binding</keyword>
<evidence type="ECO:0000256" key="1">
    <source>
        <dbReference type="ARBA" id="ARBA00004123"/>
    </source>
</evidence>
<dbReference type="Proteomes" id="UP000694580">
    <property type="component" value="Chromosome 2"/>
</dbReference>
<sequence>MEQVDSKCLHHALSDAFSGVRVTRDVAAGAVFGPCALRSAHYHSIAFIALKSCDRRSSSYVFRVDPEAMRDSPLLASWLRLVQAASNAEEQNTEAFLKGAQLYFRTIRDIQQGEELLVWYDRELSHLLGFTEIKVRAAADGFRCLKCDRTFKKKYPYLAHCRFLCMDVRSDAIVTRRQQTTDFHNIARDLEHKKPTGSEHVCIDPRKRTYEEDLGVRGHKVFLLEKNNIGNQTNIRCLTAVVVPQESATNPQECKDKTFVPETEQVKCENLHVRDNSAFSCVLPKAADEEQKSAFCKPRRSTSDLSTSALYSTLDRPEDPKTGLGYRNLLASNFLYSDTVHNTLTLPSSLTLGSSYPYSPEHWPWSAGLQIQAPSSLALLPPTVSSLGVSVQNWCAKCNLSFRMTSDLVFHMRAHHKKELAPEAQVCLRREEKLTCPICHEFFRERHHLSRHMTSHN</sequence>
<evidence type="ECO:0000256" key="2">
    <source>
        <dbReference type="ARBA" id="ARBA00023242"/>
    </source>
</evidence>
<dbReference type="GO" id="GO:0005634">
    <property type="term" value="C:nucleus"/>
    <property type="evidence" value="ECO:0007669"/>
    <property type="project" value="UniProtKB-SubCell"/>
</dbReference>
<feature type="domain" description="C2H2-type" evidence="4">
    <location>
        <begin position="434"/>
        <end position="457"/>
    </location>
</feature>
<feature type="domain" description="SET" evidence="5">
    <location>
        <begin position="1"/>
        <end position="121"/>
    </location>
</feature>
<evidence type="ECO:0008006" key="8">
    <source>
        <dbReference type="Google" id="ProtNLM"/>
    </source>
</evidence>
<proteinExistence type="predicted"/>
<dbReference type="PROSITE" id="PS50157">
    <property type="entry name" value="ZINC_FINGER_C2H2_2"/>
    <property type="match status" value="2"/>
</dbReference>
<evidence type="ECO:0000313" key="6">
    <source>
        <dbReference type="Ensembl" id="ENSDCDP00010013737.1"/>
    </source>
</evidence>
<dbReference type="InterPro" id="IPR036236">
    <property type="entry name" value="Znf_C2H2_sf"/>
</dbReference>
<feature type="domain" description="C2H2-type" evidence="4">
    <location>
        <begin position="393"/>
        <end position="420"/>
    </location>
</feature>
<evidence type="ECO:0000259" key="5">
    <source>
        <dbReference type="PROSITE" id="PS50280"/>
    </source>
</evidence>
<protein>
    <recommendedName>
        <fullName evidence="8">PR domain containing 8b</fullName>
    </recommendedName>
</protein>
<accession>A0AAY4AY70</accession>
<reference evidence="6" key="3">
    <citation type="submission" date="2025-09" db="UniProtKB">
        <authorList>
            <consortium name="Ensembl"/>
        </authorList>
    </citation>
    <scope>IDENTIFICATION</scope>
</reference>
<dbReference type="SUPFAM" id="SSF82199">
    <property type="entry name" value="SET domain"/>
    <property type="match status" value="1"/>
</dbReference>
<dbReference type="GeneTree" id="ENSGT00890000139463"/>
<keyword evidence="3" id="KW-0862">Zinc</keyword>
<dbReference type="InterPro" id="IPR001214">
    <property type="entry name" value="SET_dom"/>
</dbReference>
<dbReference type="InterPro" id="IPR046341">
    <property type="entry name" value="SET_dom_sf"/>
</dbReference>
<dbReference type="Gene3D" id="2.170.270.10">
    <property type="entry name" value="SET domain"/>
    <property type="match status" value="1"/>
</dbReference>
<dbReference type="InterPro" id="IPR052296">
    <property type="entry name" value="TR-Histone_Methyltrans"/>
</dbReference>
<evidence type="ECO:0000313" key="7">
    <source>
        <dbReference type="Proteomes" id="UP000694580"/>
    </source>
</evidence>
<reference evidence="6 7" key="1">
    <citation type="submission" date="2020-06" db="EMBL/GenBank/DDBJ databases">
        <authorList>
            <consortium name="Wellcome Sanger Institute Data Sharing"/>
        </authorList>
    </citation>
    <scope>NUCLEOTIDE SEQUENCE [LARGE SCALE GENOMIC DNA]</scope>
</reference>
<evidence type="ECO:0000259" key="4">
    <source>
        <dbReference type="PROSITE" id="PS50157"/>
    </source>
</evidence>